<protein>
    <recommendedName>
        <fullName evidence="7">RING-type domain-containing protein</fullName>
    </recommendedName>
</protein>
<reference evidence="8 9" key="1">
    <citation type="journal article" date="2019" name="New Phytol.">
        <title>Comparative genomics reveals unique wood-decay strategies and fruiting body development in the Schizophyllaceae.</title>
        <authorList>
            <person name="Almasi E."/>
            <person name="Sahu N."/>
            <person name="Krizsan K."/>
            <person name="Balint B."/>
            <person name="Kovacs G.M."/>
            <person name="Kiss B."/>
            <person name="Cseklye J."/>
            <person name="Drula E."/>
            <person name="Henrissat B."/>
            <person name="Nagy I."/>
            <person name="Chovatia M."/>
            <person name="Adam C."/>
            <person name="LaButti K."/>
            <person name="Lipzen A."/>
            <person name="Riley R."/>
            <person name="Grigoriev I.V."/>
            <person name="Nagy L.G."/>
        </authorList>
    </citation>
    <scope>NUCLEOTIDE SEQUENCE [LARGE SCALE GENOMIC DNA]</scope>
    <source>
        <strain evidence="8 9">NL-1724</strain>
    </source>
</reference>
<dbReference type="AlphaFoldDB" id="A0A550C2E8"/>
<feature type="compositionally biased region" description="Polar residues" evidence="6">
    <location>
        <begin position="488"/>
        <end position="511"/>
    </location>
</feature>
<name>A0A550C2E8_9AGAR</name>
<feature type="compositionally biased region" description="Polar residues" evidence="6">
    <location>
        <begin position="588"/>
        <end position="607"/>
    </location>
</feature>
<keyword evidence="1" id="KW-0479">Metal-binding</keyword>
<feature type="domain" description="RING-type" evidence="7">
    <location>
        <begin position="10"/>
        <end position="49"/>
    </location>
</feature>
<dbReference type="PROSITE" id="PS00518">
    <property type="entry name" value="ZF_RING_1"/>
    <property type="match status" value="1"/>
</dbReference>
<evidence type="ECO:0000256" key="4">
    <source>
        <dbReference type="PROSITE-ProRule" id="PRU00175"/>
    </source>
</evidence>
<dbReference type="InterPro" id="IPR001841">
    <property type="entry name" value="Znf_RING"/>
</dbReference>
<evidence type="ECO:0000256" key="3">
    <source>
        <dbReference type="ARBA" id="ARBA00022833"/>
    </source>
</evidence>
<feature type="coiled-coil region" evidence="5">
    <location>
        <begin position="159"/>
        <end position="193"/>
    </location>
</feature>
<feature type="compositionally biased region" description="Basic and acidic residues" evidence="6">
    <location>
        <begin position="546"/>
        <end position="560"/>
    </location>
</feature>
<dbReference type="OrthoDB" id="6105938at2759"/>
<dbReference type="SMART" id="SM00184">
    <property type="entry name" value="RING"/>
    <property type="match status" value="1"/>
</dbReference>
<keyword evidence="2 4" id="KW-0863">Zinc-finger</keyword>
<evidence type="ECO:0000256" key="2">
    <source>
        <dbReference type="ARBA" id="ARBA00022771"/>
    </source>
</evidence>
<dbReference type="Gene3D" id="3.30.40.10">
    <property type="entry name" value="Zinc/RING finger domain, C3HC4 (zinc finger)"/>
    <property type="match status" value="1"/>
</dbReference>
<organism evidence="8 9">
    <name type="scientific">Schizophyllum amplum</name>
    <dbReference type="NCBI Taxonomy" id="97359"/>
    <lineage>
        <taxon>Eukaryota</taxon>
        <taxon>Fungi</taxon>
        <taxon>Dikarya</taxon>
        <taxon>Basidiomycota</taxon>
        <taxon>Agaricomycotina</taxon>
        <taxon>Agaricomycetes</taxon>
        <taxon>Agaricomycetidae</taxon>
        <taxon>Agaricales</taxon>
        <taxon>Schizophyllaceae</taxon>
        <taxon>Schizophyllum</taxon>
    </lineage>
</organism>
<evidence type="ECO:0000313" key="9">
    <source>
        <dbReference type="Proteomes" id="UP000320762"/>
    </source>
</evidence>
<comment type="caution">
    <text evidence="8">The sequence shown here is derived from an EMBL/GenBank/DDBJ whole genome shotgun (WGS) entry which is preliminary data.</text>
</comment>
<feature type="compositionally biased region" description="Low complexity" evidence="6">
    <location>
        <begin position="70"/>
        <end position="89"/>
    </location>
</feature>
<dbReference type="Pfam" id="PF13639">
    <property type="entry name" value="zf-RING_2"/>
    <property type="match status" value="1"/>
</dbReference>
<dbReference type="Proteomes" id="UP000320762">
    <property type="component" value="Unassembled WGS sequence"/>
</dbReference>
<evidence type="ECO:0000256" key="6">
    <source>
        <dbReference type="SAM" id="MobiDB-lite"/>
    </source>
</evidence>
<keyword evidence="3" id="KW-0862">Zinc</keyword>
<dbReference type="SUPFAM" id="SSF57850">
    <property type="entry name" value="RING/U-box"/>
    <property type="match status" value="1"/>
</dbReference>
<keyword evidence="5" id="KW-0175">Coiled coil</keyword>
<dbReference type="EMBL" id="VDMD01000031">
    <property type="protein sequence ID" value="TRM58974.1"/>
    <property type="molecule type" value="Genomic_DNA"/>
</dbReference>
<evidence type="ECO:0000259" key="7">
    <source>
        <dbReference type="PROSITE" id="PS50089"/>
    </source>
</evidence>
<dbReference type="InterPro" id="IPR013083">
    <property type="entry name" value="Znf_RING/FYVE/PHD"/>
</dbReference>
<evidence type="ECO:0000313" key="8">
    <source>
        <dbReference type="EMBL" id="TRM58974.1"/>
    </source>
</evidence>
<sequence length="693" mass="75367">MLAIAATSVCDVCLEPFNTERRALCSIPCGHAFCFDCLSRVKPECPLCRAPFDWSGILRLHIDLETPINSPQSSAGAPDSPSSAASASPDKQARHLQEAIVHVANTGASEERYRQLIAECRAFLKPLPKNSYQELRVSMRMMSYVYDIKREHHLEKQRADELGADRDRLYKEVSRLTKKIADLEAVNKEEKDQAIAAQGTLQAKVDQMLQMMASEFAQLRTMAHSTQPLPPENASMSEMLDATQAYSGPESIDNERLLSAFMSPMPVLTPALARPLDEPAGSPALSDGDMGGEHAVKCAAVGHPYSCHCVPCNVFAEEAPAEDDAAGRATRANSRAPSRRASTKRLKSGLSLTAPGQDRFAEGDTQERPSSSAAGRHGRMRSVTVGVREDVEDNGDGNPVLRNRLHDLLNDPSSLAGTPSTVSASMPVLSSMPARMRPVVPHSSLSAIPDASAPMADVPPRPTTSAAPSSSLLSSALRPQRLGEAPTEPTTATSNVTSGHATPQRRQTVSHASKAAMALEQTQRERMRAERQDREPAPLRALFPDASRRENAEPTPEDHAQASQPIPIQTPPRQRSDTTDYACGSLRDYSSGSFRTAPSVAQPTSRTGRLPRRLSVRRTAHPREKCITLLSRARLACAARALRNRPGQARVAPHTTKYFNHSHPWGALRRQFACGTGDFFRGVFSKASLNRIL</sequence>
<feature type="compositionally biased region" description="Low complexity" evidence="6">
    <location>
        <begin position="564"/>
        <end position="573"/>
    </location>
</feature>
<dbReference type="GO" id="GO:0008270">
    <property type="term" value="F:zinc ion binding"/>
    <property type="evidence" value="ECO:0007669"/>
    <property type="project" value="UniProtKB-KW"/>
</dbReference>
<feature type="compositionally biased region" description="Basic and acidic residues" evidence="6">
    <location>
        <begin position="522"/>
        <end position="537"/>
    </location>
</feature>
<evidence type="ECO:0000256" key="1">
    <source>
        <dbReference type="ARBA" id="ARBA00022723"/>
    </source>
</evidence>
<dbReference type="PROSITE" id="PS50089">
    <property type="entry name" value="ZF_RING_2"/>
    <property type="match status" value="1"/>
</dbReference>
<keyword evidence="9" id="KW-1185">Reference proteome</keyword>
<feature type="compositionally biased region" description="Basic residues" evidence="6">
    <location>
        <begin position="337"/>
        <end position="347"/>
    </location>
</feature>
<dbReference type="STRING" id="97359.A0A550C2E8"/>
<feature type="region of interest" description="Disordered" evidence="6">
    <location>
        <begin position="450"/>
        <end position="609"/>
    </location>
</feature>
<feature type="region of interest" description="Disordered" evidence="6">
    <location>
        <begin position="325"/>
        <end position="402"/>
    </location>
</feature>
<proteinExistence type="predicted"/>
<feature type="compositionally biased region" description="Low complexity" evidence="6">
    <location>
        <begin position="463"/>
        <end position="479"/>
    </location>
</feature>
<dbReference type="InterPro" id="IPR017907">
    <property type="entry name" value="Znf_RING_CS"/>
</dbReference>
<gene>
    <name evidence="8" type="ORF">BD626DRAFT_539610</name>
</gene>
<evidence type="ECO:0000256" key="5">
    <source>
        <dbReference type="SAM" id="Coils"/>
    </source>
</evidence>
<accession>A0A550C2E8</accession>
<feature type="region of interest" description="Disordered" evidence="6">
    <location>
        <begin position="69"/>
        <end position="91"/>
    </location>
</feature>